<dbReference type="RefSeq" id="WP_015393896.1">
    <property type="nucleotide sequence ID" value="NC_020291.1"/>
</dbReference>
<keyword evidence="1" id="KW-1133">Transmembrane helix</keyword>
<dbReference type="EMBL" id="CP004121">
    <property type="protein sequence ID" value="AGF57583.1"/>
    <property type="molecule type" value="Genomic_DNA"/>
</dbReference>
<organism evidence="2 3">
    <name type="scientific">Clostridium saccharoperbutylacetonicum N1-4(HMT)</name>
    <dbReference type="NCBI Taxonomy" id="931276"/>
    <lineage>
        <taxon>Bacteria</taxon>
        <taxon>Bacillati</taxon>
        <taxon>Bacillota</taxon>
        <taxon>Clostridia</taxon>
        <taxon>Eubacteriales</taxon>
        <taxon>Clostridiaceae</taxon>
        <taxon>Clostridium</taxon>
    </lineage>
</organism>
<feature type="transmembrane region" description="Helical" evidence="1">
    <location>
        <begin position="53"/>
        <end position="71"/>
    </location>
</feature>
<sequence>MKKNSLISSPEKSKVITINILFITTLMIIFLGIFFSIFSLINNIHFKVLSSSISGAIFGILVLYLGIRYYLSVTKLREELYESSAKFSWRNFKRK</sequence>
<accession>M1MMY7</accession>
<reference evidence="2 3" key="1">
    <citation type="submission" date="2013-02" db="EMBL/GenBank/DDBJ databases">
        <title>Genome sequence of Clostridium saccharoperbutylacetonicum N1-4(HMT).</title>
        <authorList>
            <person name="Poehlein A."/>
            <person name="Daniel R."/>
        </authorList>
    </citation>
    <scope>NUCLEOTIDE SEQUENCE [LARGE SCALE GENOMIC DNA]</scope>
    <source>
        <strain evidence="3">N1-4(HMT)</strain>
    </source>
</reference>
<proteinExistence type="predicted"/>
<dbReference type="STRING" id="36745.CLSAP_35970"/>
<gene>
    <name evidence="2" type="ORF">Cspa_c38230</name>
</gene>
<dbReference type="Proteomes" id="UP000011728">
    <property type="component" value="Chromosome"/>
</dbReference>
<dbReference type="AlphaFoldDB" id="M1MMY7"/>
<dbReference type="KEGG" id="csr:Cspa_c38230"/>
<evidence type="ECO:0000256" key="1">
    <source>
        <dbReference type="SAM" id="Phobius"/>
    </source>
</evidence>
<protein>
    <submittedName>
        <fullName evidence="2">Uncharacterized protein</fullName>
    </submittedName>
</protein>
<keyword evidence="1" id="KW-0812">Transmembrane</keyword>
<keyword evidence="1" id="KW-0472">Membrane</keyword>
<evidence type="ECO:0000313" key="2">
    <source>
        <dbReference type="EMBL" id="AGF57583.1"/>
    </source>
</evidence>
<dbReference type="OrthoDB" id="1935307at2"/>
<feature type="transmembrane region" description="Helical" evidence="1">
    <location>
        <begin position="20"/>
        <end position="41"/>
    </location>
</feature>
<dbReference type="HOGENOM" id="CLU_177597_0_0_9"/>
<evidence type="ECO:0000313" key="3">
    <source>
        <dbReference type="Proteomes" id="UP000011728"/>
    </source>
</evidence>
<dbReference type="PATRIC" id="fig|931276.5.peg.3855"/>
<keyword evidence="3" id="KW-1185">Reference proteome</keyword>
<name>M1MMY7_9CLOT</name>
<dbReference type="eggNOG" id="ENOG50337RJ">
    <property type="taxonomic scope" value="Bacteria"/>
</dbReference>